<accession>A0AAV8Y3T1</accession>
<protein>
    <recommendedName>
        <fullName evidence="3">PiggyBac transposable element-derived protein 4 C-terminal zinc-ribbon domain-containing protein</fullName>
    </recommendedName>
</protein>
<gene>
    <name evidence="1" type="ORF">NQ318_020388</name>
</gene>
<proteinExistence type="predicted"/>
<evidence type="ECO:0008006" key="3">
    <source>
        <dbReference type="Google" id="ProtNLM"/>
    </source>
</evidence>
<evidence type="ECO:0000313" key="2">
    <source>
        <dbReference type="Proteomes" id="UP001162162"/>
    </source>
</evidence>
<sequence>MPPREVLILLIRCAHHTPPPELQDGGLTPGYCWDKCKCYFFKFNNVENRDRRRPFLKHLALDLMREHLEERALIQSLPKDIQIFLENYKKIDSPVRDDVKPGICYICGKHKNNRTKSVCQRCGMNVCKKHSTVKIQCFSCNDEQMEIY</sequence>
<evidence type="ECO:0000313" key="1">
    <source>
        <dbReference type="EMBL" id="KAJ8945542.1"/>
    </source>
</evidence>
<keyword evidence="2" id="KW-1185">Reference proteome</keyword>
<organism evidence="1 2">
    <name type="scientific">Aromia moschata</name>
    <dbReference type="NCBI Taxonomy" id="1265417"/>
    <lineage>
        <taxon>Eukaryota</taxon>
        <taxon>Metazoa</taxon>
        <taxon>Ecdysozoa</taxon>
        <taxon>Arthropoda</taxon>
        <taxon>Hexapoda</taxon>
        <taxon>Insecta</taxon>
        <taxon>Pterygota</taxon>
        <taxon>Neoptera</taxon>
        <taxon>Endopterygota</taxon>
        <taxon>Coleoptera</taxon>
        <taxon>Polyphaga</taxon>
        <taxon>Cucujiformia</taxon>
        <taxon>Chrysomeloidea</taxon>
        <taxon>Cerambycidae</taxon>
        <taxon>Cerambycinae</taxon>
        <taxon>Callichromatini</taxon>
        <taxon>Aromia</taxon>
    </lineage>
</organism>
<dbReference type="InterPro" id="IPR011011">
    <property type="entry name" value="Znf_FYVE_PHD"/>
</dbReference>
<dbReference type="Proteomes" id="UP001162162">
    <property type="component" value="Unassembled WGS sequence"/>
</dbReference>
<name>A0AAV8Y3T1_9CUCU</name>
<dbReference type="AlphaFoldDB" id="A0AAV8Y3T1"/>
<dbReference type="EMBL" id="JAPWTK010000213">
    <property type="protein sequence ID" value="KAJ8945542.1"/>
    <property type="molecule type" value="Genomic_DNA"/>
</dbReference>
<comment type="caution">
    <text evidence="1">The sequence shown here is derived from an EMBL/GenBank/DDBJ whole genome shotgun (WGS) entry which is preliminary data.</text>
</comment>
<dbReference type="SUPFAM" id="SSF57903">
    <property type="entry name" value="FYVE/PHD zinc finger"/>
    <property type="match status" value="1"/>
</dbReference>
<reference evidence="1" key="1">
    <citation type="journal article" date="2023" name="Insect Mol. Biol.">
        <title>Genome sequencing provides insights into the evolution of gene families encoding plant cell wall-degrading enzymes in longhorned beetles.</title>
        <authorList>
            <person name="Shin N.R."/>
            <person name="Okamura Y."/>
            <person name="Kirsch R."/>
            <person name="Pauchet Y."/>
        </authorList>
    </citation>
    <scope>NUCLEOTIDE SEQUENCE</scope>
    <source>
        <strain evidence="1">AMC_N1</strain>
    </source>
</reference>